<dbReference type="OrthoDB" id="936050at2"/>
<protein>
    <recommendedName>
        <fullName evidence="3">DUF4595 domain-containing protein</fullName>
    </recommendedName>
</protein>
<accession>A0A2Z4GFJ7</accession>
<gene>
    <name evidence="1" type="ORF">DJ013_19095</name>
</gene>
<name>A0A2Z4GFJ7_9BACT</name>
<evidence type="ECO:0000313" key="1">
    <source>
        <dbReference type="EMBL" id="AWW00160.1"/>
    </source>
</evidence>
<organism evidence="1 2">
    <name type="scientific">Arcticibacterium luteifluviistationis</name>
    <dbReference type="NCBI Taxonomy" id="1784714"/>
    <lineage>
        <taxon>Bacteria</taxon>
        <taxon>Pseudomonadati</taxon>
        <taxon>Bacteroidota</taxon>
        <taxon>Cytophagia</taxon>
        <taxon>Cytophagales</taxon>
        <taxon>Leadbetterellaceae</taxon>
        <taxon>Arcticibacterium</taxon>
    </lineage>
</organism>
<evidence type="ECO:0000313" key="2">
    <source>
        <dbReference type="Proteomes" id="UP000249873"/>
    </source>
</evidence>
<evidence type="ECO:0008006" key="3">
    <source>
        <dbReference type="Google" id="ProtNLM"/>
    </source>
</evidence>
<dbReference type="AlphaFoldDB" id="A0A2Z4GFJ7"/>
<reference evidence="1 2" key="1">
    <citation type="submission" date="2018-05" db="EMBL/GenBank/DDBJ databases">
        <title>Complete genome sequence of Arcticibacterium luteifluviistationis SM1504T, a cytophagaceae bacterium isolated from Arctic surface seawater.</title>
        <authorList>
            <person name="Li Y."/>
            <person name="Qin Q.-L."/>
        </authorList>
    </citation>
    <scope>NUCLEOTIDE SEQUENCE [LARGE SCALE GENOMIC DNA]</scope>
    <source>
        <strain evidence="1 2">SM1504</strain>
    </source>
</reference>
<sequence>MKTCSNMNRQFVKITLLSILIPLAFSCKKKNKGDIDPFSGESGVCPLLAMVDGSGKTVRDFEYVQDNLIRIYSMEESETIMSFKYDEKGLIKTMEVESENENETLKVTYTYDDNGRVNKTSTSVGGISFLTNSFVLNDGNISAVVTTVKLFGKEISGNTRIVYSGKNVSQVLTSIDGEPEKLAFVGDVYDDKPQFHPKAYKIAALGFVGIANNFFSFFGENNLVSGRIYDEDGKVDQRTDINYSYNNQGLPMSSETTTERGGDVSTQNVSYEFKCN</sequence>
<dbReference type="KEGG" id="als:DJ013_19095"/>
<keyword evidence="2" id="KW-1185">Reference proteome</keyword>
<dbReference type="EMBL" id="CP029480">
    <property type="protein sequence ID" value="AWW00160.1"/>
    <property type="molecule type" value="Genomic_DNA"/>
</dbReference>
<proteinExistence type="predicted"/>
<dbReference type="PROSITE" id="PS51257">
    <property type="entry name" value="PROKAR_LIPOPROTEIN"/>
    <property type="match status" value="1"/>
</dbReference>
<dbReference type="Proteomes" id="UP000249873">
    <property type="component" value="Chromosome"/>
</dbReference>